<proteinExistence type="predicted"/>
<evidence type="ECO:0000256" key="1">
    <source>
        <dbReference type="SAM" id="MobiDB-lite"/>
    </source>
</evidence>
<keyword evidence="3" id="KW-1185">Reference proteome</keyword>
<dbReference type="PANTHER" id="PTHR47543:SF2">
    <property type="entry name" value="RNA POLYMERASE II TRANSCRIPTION FACTOR SIII SUBUNIT A"/>
    <property type="match status" value="1"/>
</dbReference>
<feature type="region of interest" description="Disordered" evidence="1">
    <location>
        <begin position="152"/>
        <end position="172"/>
    </location>
</feature>
<dbReference type="GO" id="GO:0006368">
    <property type="term" value="P:transcription elongation by RNA polymerase II"/>
    <property type="evidence" value="ECO:0007669"/>
    <property type="project" value="InterPro"/>
</dbReference>
<feature type="region of interest" description="Disordered" evidence="1">
    <location>
        <begin position="32"/>
        <end position="56"/>
    </location>
</feature>
<dbReference type="Pfam" id="PF06881">
    <property type="entry name" value="Elongin_A"/>
    <property type="match status" value="1"/>
</dbReference>
<sequence length="250" mass="28921">MCLTLSIAFWRHKTSKEGTLNSLVIHSPSLSKAQHEKQVHPQGMDRSIPNRNRKRNETVKVPSLEDMCFRKVIDNVKHIGNGIDLSHLTNYLWQNFYQKRFGQRSFKSVVEKISSKNVSFRWKDLYEAKLKNVEEAEQKSIERMRQLYQNEDAQKKSRQVKPCTKVPPSSHKRNCYGGWGPGRIVGSSKGSLMKKSRDDFVNSQEVRNLTALRQNAVQKNDSICLPVAWFLASCNPAHHRSYRLHAIVLF</sequence>
<reference evidence="2" key="2">
    <citation type="submission" date="2022-03" db="EMBL/GenBank/DDBJ databases">
        <title>Draft title - Genomic analysis of global carrot germplasm unveils the trajectory of domestication and the origin of high carotenoid orange carrot.</title>
        <authorList>
            <person name="Iorizzo M."/>
            <person name="Ellison S."/>
            <person name="Senalik D."/>
            <person name="Macko-Podgorni A."/>
            <person name="Grzebelus D."/>
            <person name="Bostan H."/>
            <person name="Rolling W."/>
            <person name="Curaba J."/>
            <person name="Simon P."/>
        </authorList>
    </citation>
    <scope>NUCLEOTIDE SEQUENCE</scope>
    <source>
        <tissue evidence="2">Leaf</tissue>
    </source>
</reference>
<organism evidence="2 3">
    <name type="scientific">Daucus carota subsp. sativus</name>
    <name type="common">Carrot</name>
    <dbReference type="NCBI Taxonomy" id="79200"/>
    <lineage>
        <taxon>Eukaryota</taxon>
        <taxon>Viridiplantae</taxon>
        <taxon>Streptophyta</taxon>
        <taxon>Embryophyta</taxon>
        <taxon>Tracheophyta</taxon>
        <taxon>Spermatophyta</taxon>
        <taxon>Magnoliopsida</taxon>
        <taxon>eudicotyledons</taxon>
        <taxon>Gunneridae</taxon>
        <taxon>Pentapetalae</taxon>
        <taxon>asterids</taxon>
        <taxon>campanulids</taxon>
        <taxon>Apiales</taxon>
        <taxon>Apiaceae</taxon>
        <taxon>Apioideae</taxon>
        <taxon>Scandiceae</taxon>
        <taxon>Daucinae</taxon>
        <taxon>Daucus</taxon>
        <taxon>Daucus sect. Daucus</taxon>
    </lineage>
</organism>
<evidence type="ECO:0000313" key="3">
    <source>
        <dbReference type="Proteomes" id="UP000077755"/>
    </source>
</evidence>
<accession>A0AAF0WYY1</accession>
<dbReference type="Gene3D" id="6.10.250.3180">
    <property type="match status" value="1"/>
</dbReference>
<reference evidence="2" key="1">
    <citation type="journal article" date="2016" name="Nat. Genet.">
        <title>A high-quality carrot genome assembly provides new insights into carotenoid accumulation and asterid genome evolution.</title>
        <authorList>
            <person name="Iorizzo M."/>
            <person name="Ellison S."/>
            <person name="Senalik D."/>
            <person name="Zeng P."/>
            <person name="Satapoomin P."/>
            <person name="Huang J."/>
            <person name="Bowman M."/>
            <person name="Iovene M."/>
            <person name="Sanseverino W."/>
            <person name="Cavagnaro P."/>
            <person name="Yildiz M."/>
            <person name="Macko-Podgorni A."/>
            <person name="Moranska E."/>
            <person name="Grzebelus E."/>
            <person name="Grzebelus D."/>
            <person name="Ashrafi H."/>
            <person name="Zheng Z."/>
            <person name="Cheng S."/>
            <person name="Spooner D."/>
            <person name="Van Deynze A."/>
            <person name="Simon P."/>
        </authorList>
    </citation>
    <scope>NUCLEOTIDE SEQUENCE</scope>
    <source>
        <tissue evidence="2">Leaf</tissue>
    </source>
</reference>
<evidence type="ECO:0000313" key="2">
    <source>
        <dbReference type="EMBL" id="WOG98412.1"/>
    </source>
</evidence>
<dbReference type="InterPro" id="IPR010684">
    <property type="entry name" value="RNA_pol_II_trans_fac_SIII_A"/>
</dbReference>
<dbReference type="AlphaFoldDB" id="A0AAF0WYY1"/>
<dbReference type="Proteomes" id="UP000077755">
    <property type="component" value="Chromosome 4"/>
</dbReference>
<dbReference type="PANTHER" id="PTHR47543">
    <property type="entry name" value="OS08G0169600 PROTEIN"/>
    <property type="match status" value="1"/>
</dbReference>
<protein>
    <submittedName>
        <fullName evidence="2">Uncharacterized protein</fullName>
    </submittedName>
</protein>
<dbReference type="EMBL" id="CP093346">
    <property type="protein sequence ID" value="WOG98412.1"/>
    <property type="molecule type" value="Genomic_DNA"/>
</dbReference>
<name>A0AAF0WYY1_DAUCS</name>
<gene>
    <name evidence="2" type="ORF">DCAR_0417754</name>
</gene>
<dbReference type="GO" id="GO:0070449">
    <property type="term" value="C:elongin complex"/>
    <property type="evidence" value="ECO:0007669"/>
    <property type="project" value="InterPro"/>
</dbReference>